<evidence type="ECO:0000313" key="3">
    <source>
        <dbReference type="EMBL" id="GBG81213.1"/>
    </source>
</evidence>
<feature type="transmembrane region" description="Helical" evidence="2">
    <location>
        <begin position="293"/>
        <end position="311"/>
    </location>
</feature>
<dbReference type="Gramene" id="GBG81213">
    <property type="protein sequence ID" value="GBG81213"/>
    <property type="gene ID" value="CBR_g31885"/>
</dbReference>
<proteinExistence type="predicted"/>
<keyword evidence="2" id="KW-0472">Membrane</keyword>
<evidence type="ECO:0000256" key="2">
    <source>
        <dbReference type="SAM" id="Phobius"/>
    </source>
</evidence>
<protein>
    <submittedName>
        <fullName evidence="3">Uncharacterized protein</fullName>
    </submittedName>
</protein>
<organism evidence="3 4">
    <name type="scientific">Chara braunii</name>
    <name type="common">Braun's stonewort</name>
    <dbReference type="NCBI Taxonomy" id="69332"/>
    <lineage>
        <taxon>Eukaryota</taxon>
        <taxon>Viridiplantae</taxon>
        <taxon>Streptophyta</taxon>
        <taxon>Charophyceae</taxon>
        <taxon>Charales</taxon>
        <taxon>Characeae</taxon>
        <taxon>Chara</taxon>
    </lineage>
</organism>
<evidence type="ECO:0000313" key="4">
    <source>
        <dbReference type="Proteomes" id="UP000265515"/>
    </source>
</evidence>
<keyword evidence="2" id="KW-1133">Transmembrane helix</keyword>
<dbReference type="AlphaFoldDB" id="A0A388LG57"/>
<dbReference type="EMBL" id="BFEA01000367">
    <property type="protein sequence ID" value="GBG81213.1"/>
    <property type="molecule type" value="Genomic_DNA"/>
</dbReference>
<keyword evidence="2" id="KW-0812">Transmembrane</keyword>
<sequence>MARATTLVKGEVDKEDRTIKAATIDAESKFVKIWAADSQFHKDKDVRWVTIEVEVAMEDVEDELTEEEKEYLRRKDAEVANTKASLDSIKRKTFTDMRRNAFLPLASPRWVETMSTAFSAKIWGLETYNFLAPIDQRGYRLLASLSQDEIKAAYDKALEMNTIPPDVKFSFNSDGIFLPPMYSMDANTCGLRRPSVMVKGNKPPQNPFALAELKRIWNVGRPYIKCRCTDIKNLIDTMVENGFLRNRCIGTACKVLDHPHLFQDFRCRSRDTKTFLKVSKFTHRDLNEASQNAVSVAVLLMRMLLAMGYYLSTPVALVAVGLVARGTVVVILGMALLFFFGGGGGASDKRSHYQEAVKIATEKRLATLEEVIVALQKQCVAAEANAEVWRHEALRPGNKRGPIAIGSTPCTDARVRRRVTPVASPRVTGKFDQHLKTVVDRNRQEVELLKEMRLRERREVNARKESEKEVERLKDEMAKLQTSQKKGGTNLRKRMDAVVGASAFKGKL</sequence>
<reference evidence="3 4" key="1">
    <citation type="journal article" date="2018" name="Cell">
        <title>The Chara Genome: Secondary Complexity and Implications for Plant Terrestrialization.</title>
        <authorList>
            <person name="Nishiyama T."/>
            <person name="Sakayama H."/>
            <person name="Vries J.D."/>
            <person name="Buschmann H."/>
            <person name="Saint-Marcoux D."/>
            <person name="Ullrich K.K."/>
            <person name="Haas F.B."/>
            <person name="Vanderstraeten L."/>
            <person name="Becker D."/>
            <person name="Lang D."/>
            <person name="Vosolsobe S."/>
            <person name="Rombauts S."/>
            <person name="Wilhelmsson P.K.I."/>
            <person name="Janitza P."/>
            <person name="Kern R."/>
            <person name="Heyl A."/>
            <person name="Rumpler F."/>
            <person name="Villalobos L.I.A.C."/>
            <person name="Clay J.M."/>
            <person name="Skokan R."/>
            <person name="Toyoda A."/>
            <person name="Suzuki Y."/>
            <person name="Kagoshima H."/>
            <person name="Schijlen E."/>
            <person name="Tajeshwar N."/>
            <person name="Catarino B."/>
            <person name="Hetherington A.J."/>
            <person name="Saltykova A."/>
            <person name="Bonnot C."/>
            <person name="Breuninger H."/>
            <person name="Symeonidi A."/>
            <person name="Radhakrishnan G.V."/>
            <person name="Van Nieuwerburgh F."/>
            <person name="Deforce D."/>
            <person name="Chang C."/>
            <person name="Karol K.G."/>
            <person name="Hedrich R."/>
            <person name="Ulvskov P."/>
            <person name="Glockner G."/>
            <person name="Delwiche C.F."/>
            <person name="Petrasek J."/>
            <person name="Van de Peer Y."/>
            <person name="Friml J."/>
            <person name="Beilby M."/>
            <person name="Dolan L."/>
            <person name="Kohara Y."/>
            <person name="Sugano S."/>
            <person name="Fujiyama A."/>
            <person name="Delaux P.-M."/>
            <person name="Quint M."/>
            <person name="TheiBen G."/>
            <person name="Hagemann M."/>
            <person name="Harholt J."/>
            <person name="Dunand C."/>
            <person name="Zachgo S."/>
            <person name="Langdale J."/>
            <person name="Maumus F."/>
            <person name="Straeten D.V.D."/>
            <person name="Gould S.B."/>
            <person name="Rensing S.A."/>
        </authorList>
    </citation>
    <scope>NUCLEOTIDE SEQUENCE [LARGE SCALE GENOMIC DNA]</scope>
    <source>
        <strain evidence="3 4">S276</strain>
    </source>
</reference>
<feature type="coiled-coil region" evidence="1">
    <location>
        <begin position="358"/>
        <end position="392"/>
    </location>
</feature>
<accession>A0A388LG57</accession>
<evidence type="ECO:0000256" key="1">
    <source>
        <dbReference type="SAM" id="Coils"/>
    </source>
</evidence>
<dbReference type="Proteomes" id="UP000265515">
    <property type="component" value="Unassembled WGS sequence"/>
</dbReference>
<keyword evidence="4" id="KW-1185">Reference proteome</keyword>
<name>A0A388LG57_CHABU</name>
<gene>
    <name evidence="3" type="ORF">CBR_g31885</name>
</gene>
<comment type="caution">
    <text evidence="3">The sequence shown here is derived from an EMBL/GenBank/DDBJ whole genome shotgun (WGS) entry which is preliminary data.</text>
</comment>
<feature type="coiled-coil region" evidence="1">
    <location>
        <begin position="50"/>
        <end position="92"/>
    </location>
</feature>
<keyword evidence="1" id="KW-0175">Coiled coil</keyword>
<feature type="transmembrane region" description="Helical" evidence="2">
    <location>
        <begin position="317"/>
        <end position="340"/>
    </location>
</feature>
<feature type="coiled-coil region" evidence="1">
    <location>
        <begin position="456"/>
        <end position="483"/>
    </location>
</feature>